<evidence type="ECO:0000259" key="1">
    <source>
        <dbReference type="SMART" id="SM00587"/>
    </source>
</evidence>
<keyword evidence="2" id="KW-1185">Reference proteome</keyword>
<protein>
    <submittedName>
        <fullName evidence="3">Uncharacterized protein LOC112044444</fullName>
    </submittedName>
</protein>
<dbReference type="AlphaFoldDB" id="A0A6J1MT18"/>
<organism evidence="2 3">
    <name type="scientific">Bicyclus anynana</name>
    <name type="common">Squinting bush brown butterfly</name>
    <dbReference type="NCBI Taxonomy" id="110368"/>
    <lineage>
        <taxon>Eukaryota</taxon>
        <taxon>Metazoa</taxon>
        <taxon>Ecdysozoa</taxon>
        <taxon>Arthropoda</taxon>
        <taxon>Hexapoda</taxon>
        <taxon>Insecta</taxon>
        <taxon>Pterygota</taxon>
        <taxon>Neoptera</taxon>
        <taxon>Endopterygota</taxon>
        <taxon>Lepidoptera</taxon>
        <taxon>Glossata</taxon>
        <taxon>Ditrysia</taxon>
        <taxon>Papilionoidea</taxon>
        <taxon>Nymphalidae</taxon>
        <taxon>Satyrinae</taxon>
        <taxon>Satyrini</taxon>
        <taxon>Mycalesina</taxon>
        <taxon>Bicyclus</taxon>
    </lineage>
</organism>
<dbReference type="Gene3D" id="3.90.1200.10">
    <property type="match status" value="1"/>
</dbReference>
<dbReference type="InterPro" id="IPR015897">
    <property type="entry name" value="CHK_kinase-like"/>
</dbReference>
<dbReference type="SMART" id="SM00587">
    <property type="entry name" value="CHK"/>
    <property type="match status" value="1"/>
</dbReference>
<dbReference type="SUPFAM" id="SSF56112">
    <property type="entry name" value="Protein kinase-like (PK-like)"/>
    <property type="match status" value="1"/>
</dbReference>
<dbReference type="GeneID" id="112044444"/>
<gene>
    <name evidence="3" type="primary">LOC112044444</name>
</gene>
<dbReference type="InterPro" id="IPR011009">
    <property type="entry name" value="Kinase-like_dom_sf"/>
</dbReference>
<reference evidence="3" key="1">
    <citation type="submission" date="2025-08" db="UniProtKB">
        <authorList>
            <consortium name="RefSeq"/>
        </authorList>
    </citation>
    <scope>IDENTIFICATION</scope>
</reference>
<dbReference type="PANTHER" id="PTHR11012:SF48">
    <property type="entry name" value="CHK KINASE-LIKE DOMAIN-CONTAINING PROTEIN-RELATED"/>
    <property type="match status" value="1"/>
</dbReference>
<sequence length="427" mass="50315">MCDKCSEAKFLVSEENAIKILRKCKQINKHALFKSYSIRKASEKMLGFLSDYWKLEILYATCNDQIQSVSFFIKSISKTNSSKAKMVRELKLLDKELIFYTVIREKINLLDVEPWSAELIMTLNEAVVLEDLNFLQYTTRNKHETFDQQHTLIALQALARFHAGTFVYEEKKRKHLKEYVINDEHEEVLNRGGYMKSDPWFTQCMIGALEAIKSFSKYNMIPQTLREIENKWAKVWDLALDFSHDSNEYRNVICHRDLWNNNIMFRYKEVNGKLVPDNCVFVDFQAVTCQPPAGDVMLLLICNLDPKFREENMTNFLKFYYQELKDILARYNVTITDIMPFDQFLSSCEKYKLWGLVITACLVPQFWVDDDLTLTYFSDTVSFREILTEDKGSFIKNMMASNDDYRNKVMQVFEEIVDAYCLDKKDL</sequence>
<dbReference type="KEGG" id="bany:112044444"/>
<name>A0A6J1MT18_BICAN</name>
<accession>A0A6J1MT18</accession>
<dbReference type="Pfam" id="PF02958">
    <property type="entry name" value="EcKL"/>
    <property type="match status" value="1"/>
</dbReference>
<dbReference type="RefSeq" id="XP_023936063.2">
    <property type="nucleotide sequence ID" value="XM_024080295.2"/>
</dbReference>
<dbReference type="InterPro" id="IPR004119">
    <property type="entry name" value="EcKL"/>
</dbReference>
<dbReference type="PANTHER" id="PTHR11012">
    <property type="entry name" value="PROTEIN KINASE-LIKE DOMAIN-CONTAINING"/>
    <property type="match status" value="1"/>
</dbReference>
<feature type="domain" description="CHK kinase-like" evidence="1">
    <location>
        <begin position="127"/>
        <end position="330"/>
    </location>
</feature>
<dbReference type="Proteomes" id="UP001652582">
    <property type="component" value="Chromosome 14"/>
</dbReference>
<proteinExistence type="predicted"/>
<dbReference type="OrthoDB" id="6334212at2759"/>
<evidence type="ECO:0000313" key="3">
    <source>
        <dbReference type="RefSeq" id="XP_023936063.2"/>
    </source>
</evidence>
<evidence type="ECO:0000313" key="2">
    <source>
        <dbReference type="Proteomes" id="UP001652582"/>
    </source>
</evidence>